<dbReference type="AlphaFoldDB" id="X0U4P3"/>
<dbReference type="PANTHER" id="PTHR30409:SF1">
    <property type="entry name" value="CARBAMATE KINASE-RELATED"/>
    <property type="match status" value="1"/>
</dbReference>
<keyword evidence="2" id="KW-0418">Kinase</keyword>
<dbReference type="PANTHER" id="PTHR30409">
    <property type="entry name" value="CARBAMATE KINASE"/>
    <property type="match status" value="1"/>
</dbReference>
<feature type="non-terminal residue" evidence="3">
    <location>
        <position position="1"/>
    </location>
</feature>
<feature type="non-terminal residue" evidence="3">
    <location>
        <position position="43"/>
    </location>
</feature>
<dbReference type="GO" id="GO:0005829">
    <property type="term" value="C:cytosol"/>
    <property type="evidence" value="ECO:0007669"/>
    <property type="project" value="TreeGrafter"/>
</dbReference>
<comment type="caution">
    <text evidence="3">The sequence shown here is derived from an EMBL/GenBank/DDBJ whole genome shotgun (WGS) entry which is preliminary data.</text>
</comment>
<dbReference type="Gene3D" id="3.40.1160.10">
    <property type="entry name" value="Acetylglutamate kinase-like"/>
    <property type="match status" value="1"/>
</dbReference>
<gene>
    <name evidence="3" type="ORF">S01H1_24498</name>
</gene>
<keyword evidence="1" id="KW-0808">Transferase</keyword>
<dbReference type="PRINTS" id="PR01469">
    <property type="entry name" value="CARBMTKINASE"/>
</dbReference>
<protein>
    <recommendedName>
        <fullName evidence="4">Aspartate/glutamate/uridylate kinase domain-containing protein</fullName>
    </recommendedName>
</protein>
<sequence>GWRRVVPSPIPIEIVEKDIIRELVEKGDIVISAGGGGIPVYLE</sequence>
<dbReference type="GO" id="GO:0008804">
    <property type="term" value="F:carbamate kinase activity"/>
    <property type="evidence" value="ECO:0007669"/>
    <property type="project" value="InterPro"/>
</dbReference>
<reference evidence="3" key="1">
    <citation type="journal article" date="2014" name="Front. Microbiol.">
        <title>High frequency of phylogenetically diverse reductive dehalogenase-homologous genes in deep subseafloor sedimentary metagenomes.</title>
        <authorList>
            <person name="Kawai M."/>
            <person name="Futagami T."/>
            <person name="Toyoda A."/>
            <person name="Takaki Y."/>
            <person name="Nishi S."/>
            <person name="Hori S."/>
            <person name="Arai W."/>
            <person name="Tsubouchi T."/>
            <person name="Morono Y."/>
            <person name="Uchiyama I."/>
            <person name="Ito T."/>
            <person name="Fujiyama A."/>
            <person name="Inagaki F."/>
            <person name="Takami H."/>
        </authorList>
    </citation>
    <scope>NUCLEOTIDE SEQUENCE</scope>
    <source>
        <strain evidence="3">Expedition CK06-06</strain>
    </source>
</reference>
<evidence type="ECO:0000313" key="3">
    <source>
        <dbReference type="EMBL" id="GAF95357.1"/>
    </source>
</evidence>
<dbReference type="SUPFAM" id="SSF53633">
    <property type="entry name" value="Carbamate kinase-like"/>
    <property type="match status" value="1"/>
</dbReference>
<name>X0U4P3_9ZZZZ</name>
<proteinExistence type="predicted"/>
<dbReference type="InterPro" id="IPR003964">
    <property type="entry name" value="Carb_kinase"/>
</dbReference>
<dbReference type="GO" id="GO:0019546">
    <property type="term" value="P:L-arginine deiminase pathway"/>
    <property type="evidence" value="ECO:0007669"/>
    <property type="project" value="TreeGrafter"/>
</dbReference>
<evidence type="ECO:0008006" key="4">
    <source>
        <dbReference type="Google" id="ProtNLM"/>
    </source>
</evidence>
<organism evidence="3">
    <name type="scientific">marine sediment metagenome</name>
    <dbReference type="NCBI Taxonomy" id="412755"/>
    <lineage>
        <taxon>unclassified sequences</taxon>
        <taxon>metagenomes</taxon>
        <taxon>ecological metagenomes</taxon>
    </lineage>
</organism>
<dbReference type="EMBL" id="BARS01014628">
    <property type="protein sequence ID" value="GAF95357.1"/>
    <property type="molecule type" value="Genomic_DNA"/>
</dbReference>
<accession>X0U4P3</accession>
<dbReference type="InterPro" id="IPR036393">
    <property type="entry name" value="AceGlu_kinase-like_sf"/>
</dbReference>
<evidence type="ECO:0000256" key="1">
    <source>
        <dbReference type="ARBA" id="ARBA00022679"/>
    </source>
</evidence>
<evidence type="ECO:0000256" key="2">
    <source>
        <dbReference type="ARBA" id="ARBA00022777"/>
    </source>
</evidence>